<reference evidence="1 2" key="1">
    <citation type="journal article" date="2018" name="Nat. Ecol. Evol.">
        <title>Pezizomycetes genomes reveal the molecular basis of ectomycorrhizal truffle lifestyle.</title>
        <authorList>
            <person name="Murat C."/>
            <person name="Payen T."/>
            <person name="Noel B."/>
            <person name="Kuo A."/>
            <person name="Morin E."/>
            <person name="Chen J."/>
            <person name="Kohler A."/>
            <person name="Krizsan K."/>
            <person name="Balestrini R."/>
            <person name="Da Silva C."/>
            <person name="Montanini B."/>
            <person name="Hainaut M."/>
            <person name="Levati E."/>
            <person name="Barry K.W."/>
            <person name="Belfiori B."/>
            <person name="Cichocki N."/>
            <person name="Clum A."/>
            <person name="Dockter R.B."/>
            <person name="Fauchery L."/>
            <person name="Guy J."/>
            <person name="Iotti M."/>
            <person name="Le Tacon F."/>
            <person name="Lindquist E.A."/>
            <person name="Lipzen A."/>
            <person name="Malagnac F."/>
            <person name="Mello A."/>
            <person name="Molinier V."/>
            <person name="Miyauchi S."/>
            <person name="Poulain J."/>
            <person name="Riccioni C."/>
            <person name="Rubini A."/>
            <person name="Sitrit Y."/>
            <person name="Splivallo R."/>
            <person name="Traeger S."/>
            <person name="Wang M."/>
            <person name="Zifcakova L."/>
            <person name="Wipf D."/>
            <person name="Zambonelli A."/>
            <person name="Paolocci F."/>
            <person name="Nowrousian M."/>
            <person name="Ottonello S."/>
            <person name="Baldrian P."/>
            <person name="Spatafora J.W."/>
            <person name="Henrissat B."/>
            <person name="Nagy L.G."/>
            <person name="Aury J.M."/>
            <person name="Wincker P."/>
            <person name="Grigoriev I.V."/>
            <person name="Bonfante P."/>
            <person name="Martin F.M."/>
        </authorList>
    </citation>
    <scope>NUCLEOTIDE SEQUENCE [LARGE SCALE GENOMIC DNA]</scope>
    <source>
        <strain evidence="1 2">ATCC MYA-4762</strain>
    </source>
</reference>
<name>A0A3N4LXJ5_9PEZI</name>
<dbReference type="InParanoid" id="A0A3N4LXJ5"/>
<dbReference type="EMBL" id="ML121531">
    <property type="protein sequence ID" value="RPB27626.1"/>
    <property type="molecule type" value="Genomic_DNA"/>
</dbReference>
<sequence>MFILAIQSLQASPGRQDISWLQLSGIHGAPRIAYQMAGCFRAGHRPVASARYATSNAILSLKLSTIYKKFNGLRIMTSCVFLKRYAAQRLSLWGFQ</sequence>
<gene>
    <name evidence="1" type="ORF">L211DRAFT_560738</name>
</gene>
<dbReference type="AlphaFoldDB" id="A0A3N4LXJ5"/>
<protein>
    <submittedName>
        <fullName evidence="1">Uncharacterized protein</fullName>
    </submittedName>
</protein>
<evidence type="ECO:0000313" key="1">
    <source>
        <dbReference type="EMBL" id="RPB27626.1"/>
    </source>
</evidence>
<dbReference type="Proteomes" id="UP000267821">
    <property type="component" value="Unassembled WGS sequence"/>
</dbReference>
<organism evidence="1 2">
    <name type="scientific">Terfezia boudieri ATCC MYA-4762</name>
    <dbReference type="NCBI Taxonomy" id="1051890"/>
    <lineage>
        <taxon>Eukaryota</taxon>
        <taxon>Fungi</taxon>
        <taxon>Dikarya</taxon>
        <taxon>Ascomycota</taxon>
        <taxon>Pezizomycotina</taxon>
        <taxon>Pezizomycetes</taxon>
        <taxon>Pezizales</taxon>
        <taxon>Pezizaceae</taxon>
        <taxon>Terfezia</taxon>
    </lineage>
</organism>
<accession>A0A3N4LXJ5</accession>
<proteinExistence type="predicted"/>
<keyword evidence="2" id="KW-1185">Reference proteome</keyword>
<evidence type="ECO:0000313" key="2">
    <source>
        <dbReference type="Proteomes" id="UP000267821"/>
    </source>
</evidence>